<dbReference type="NCBIfam" id="NF009123">
    <property type="entry name" value="PRK12475.1"/>
    <property type="match status" value="1"/>
</dbReference>
<dbReference type="CDD" id="cd00757">
    <property type="entry name" value="ThiF_MoeB_HesA_family"/>
    <property type="match status" value="1"/>
</dbReference>
<dbReference type="Pfam" id="PF00899">
    <property type="entry name" value="ThiF"/>
    <property type="match status" value="1"/>
</dbReference>
<dbReference type="InterPro" id="IPR000594">
    <property type="entry name" value="ThiF_NAD_FAD-bd"/>
</dbReference>
<evidence type="ECO:0000313" key="2">
    <source>
        <dbReference type="EMBL" id="ANU09651.1"/>
    </source>
</evidence>
<keyword evidence="3" id="KW-1185">Reference proteome</keyword>
<dbReference type="EMBL" id="CP016534">
    <property type="protein sequence ID" value="ANU09651.1"/>
    <property type="molecule type" value="Genomic_DNA"/>
</dbReference>
<dbReference type="SUPFAM" id="SSF69572">
    <property type="entry name" value="Activating enzymes of the ubiquitin-like proteins"/>
    <property type="match status" value="1"/>
</dbReference>
<dbReference type="Gene3D" id="3.40.50.720">
    <property type="entry name" value="NAD(P)-binding Rossmann-like Domain"/>
    <property type="match status" value="1"/>
</dbReference>
<dbReference type="PANTHER" id="PTHR10953:SF102">
    <property type="entry name" value="ADENYLYLTRANSFERASE AND SULFURTRANSFERASE MOCS3"/>
    <property type="match status" value="1"/>
</dbReference>
<dbReference type="InterPro" id="IPR035985">
    <property type="entry name" value="Ubiquitin-activating_enz"/>
</dbReference>
<dbReference type="Proteomes" id="UP000092661">
    <property type="component" value="Chromosome"/>
</dbReference>
<dbReference type="PANTHER" id="PTHR10953">
    <property type="entry name" value="UBIQUITIN-ACTIVATING ENZYME E1"/>
    <property type="match status" value="1"/>
</dbReference>
<feature type="domain" description="THIF-type NAD/FAD binding fold" evidence="1">
    <location>
        <begin position="5"/>
        <end position="241"/>
    </location>
</feature>
<accession>A0ABN4RCB0</accession>
<reference evidence="2" key="1">
    <citation type="submission" date="2016-10" db="EMBL/GenBank/DDBJ databases">
        <authorList>
            <person name="See-Too W.S."/>
        </authorList>
    </citation>
    <scope>NUCLEOTIDE SEQUENCE</scope>
    <source>
        <strain evidence="2">DSM 14505</strain>
    </source>
</reference>
<sequence length="339" mass="37994">MNGRYSRQELFEPIGKEGQAKLRNKHVLVIGAGALGTGCAEMLVRAGIGKITIADRDYVEWSNLQRQQLYTEEEAKQRTPKAIAAKKRLTLINSKVEVRCHVMDVSVEEMEQLVVGVDLILDASDNFDIRMIINDISQKHRVPWIYGACVGSYGISYTIIPGETPCLNCLLENIPMGGVTCDTVGIISPAVQMVVSFQISEALKILVEDTLNLRNKLVSFDLWKNQHSSINVDKVKKEDCPSCGSNRSYPYLAFSNQIKTAVLCGRDTVQIRPSEPIARDLESLDKVLSKQKGKVSRNPYLLSFSIEEHRLVIFKDGRVLVHGTKSISEAKTLYRRYFS</sequence>
<dbReference type="InterPro" id="IPR045886">
    <property type="entry name" value="ThiF/MoeB/HesA"/>
</dbReference>
<gene>
    <name evidence="2" type="ORF">BBH88_04740</name>
</gene>
<dbReference type="RefSeq" id="WP_065536445.1">
    <property type="nucleotide sequence ID" value="NZ_CP016534.2"/>
</dbReference>
<evidence type="ECO:0000313" key="3">
    <source>
        <dbReference type="Proteomes" id="UP000092661"/>
    </source>
</evidence>
<protein>
    <submittedName>
        <fullName evidence="2">Thiamine biosynthesis protein MoeB</fullName>
    </submittedName>
</protein>
<organism evidence="2 3">
    <name type="scientific">Planococcus antarcticus DSM 14505</name>
    <dbReference type="NCBI Taxonomy" id="1185653"/>
    <lineage>
        <taxon>Bacteria</taxon>
        <taxon>Bacillati</taxon>
        <taxon>Bacillota</taxon>
        <taxon>Bacilli</taxon>
        <taxon>Bacillales</taxon>
        <taxon>Caryophanaceae</taxon>
        <taxon>Planococcus</taxon>
    </lineage>
</organism>
<proteinExistence type="predicted"/>
<name>A0ABN4RCB0_9BACL</name>
<evidence type="ECO:0000259" key="1">
    <source>
        <dbReference type="Pfam" id="PF00899"/>
    </source>
</evidence>